<feature type="non-terminal residue" evidence="7">
    <location>
        <position position="140"/>
    </location>
</feature>
<dbReference type="GO" id="GO:0004803">
    <property type="term" value="F:transposase activity"/>
    <property type="evidence" value="ECO:0007669"/>
    <property type="project" value="UniProtKB-UniRule"/>
</dbReference>
<organism evidence="7 8">
    <name type="scientific">Lactobacillus amylovorus</name>
    <dbReference type="NCBI Taxonomy" id="1604"/>
    <lineage>
        <taxon>Bacteria</taxon>
        <taxon>Bacillati</taxon>
        <taxon>Bacillota</taxon>
        <taxon>Bacilli</taxon>
        <taxon>Lactobacillales</taxon>
        <taxon>Lactobacillaceae</taxon>
        <taxon>Lactobacillus</taxon>
    </lineage>
</organism>
<dbReference type="AlphaFoldDB" id="A0A9X3W619"/>
<evidence type="ECO:0000256" key="5">
    <source>
        <dbReference type="ARBA" id="ARBA00023172"/>
    </source>
</evidence>
<gene>
    <name evidence="7" type="ORF">ODU72_08790</name>
</gene>
<keyword evidence="5 6" id="KW-0233">DNA recombination</keyword>
<dbReference type="GO" id="GO:0006313">
    <property type="term" value="P:DNA transposition"/>
    <property type="evidence" value="ECO:0007669"/>
    <property type="project" value="UniProtKB-UniRule"/>
</dbReference>
<evidence type="ECO:0000256" key="3">
    <source>
        <dbReference type="ARBA" id="ARBA00022578"/>
    </source>
</evidence>
<keyword evidence="3 6" id="KW-0815">Transposition</keyword>
<comment type="similarity">
    <text evidence="2 6">Belongs to the transposase mutator family.</text>
</comment>
<evidence type="ECO:0000256" key="2">
    <source>
        <dbReference type="ARBA" id="ARBA00010961"/>
    </source>
</evidence>
<sequence length="140" mass="16200">MAQALFNQDKINDLLRQEIERAVNDLLEAELTAFFGYAPYARSGWNSGNSRNGAYYRKIEIQVPRDRNGKFHQHTLPDYKQHSDILEDMIIKLYSKGVTTRETADLIEKMYDSHYSAGQVSNISKQMVPKIEAYHKRSLS</sequence>
<reference evidence="7" key="1">
    <citation type="journal article" date="2022" name="Microorganisms">
        <title>Antibiotic Susceptibility, Resistance Gene Determinants and Corresponding Genomic Regions in Lactobacillus amylovorus Isolates Derived from Wild Boars and Domestic Pigs.</title>
        <authorList>
            <person name="Moravkova M."/>
            <person name="Kostovova I."/>
            <person name="Kavanova K."/>
            <person name="Pechar R."/>
            <person name="Stanek S."/>
            <person name="Brychta A."/>
            <person name="Zeman M."/>
            <person name="Kubasova T."/>
        </authorList>
    </citation>
    <scope>NUCLEOTIDE SEQUENCE</scope>
    <source>
        <strain evidence="7">M490A</strain>
    </source>
</reference>
<evidence type="ECO:0000256" key="6">
    <source>
        <dbReference type="RuleBase" id="RU365089"/>
    </source>
</evidence>
<reference evidence="7" key="2">
    <citation type="submission" date="2022-10" db="EMBL/GenBank/DDBJ databases">
        <authorList>
            <person name="Kostovova I."/>
            <person name="Moravkova M."/>
            <person name="Pechar R."/>
        </authorList>
    </citation>
    <scope>NUCLEOTIDE SEQUENCE</scope>
    <source>
        <strain evidence="7">M490A</strain>
    </source>
</reference>
<dbReference type="PANTHER" id="PTHR33217:SF8">
    <property type="entry name" value="MUTATOR FAMILY TRANSPOSASE"/>
    <property type="match status" value="1"/>
</dbReference>
<comment type="caution">
    <text evidence="7">The sequence shown here is derived from an EMBL/GenBank/DDBJ whole genome shotgun (WGS) entry which is preliminary data.</text>
</comment>
<dbReference type="GO" id="GO:0003677">
    <property type="term" value="F:DNA binding"/>
    <property type="evidence" value="ECO:0007669"/>
    <property type="project" value="UniProtKB-UniRule"/>
</dbReference>
<accession>A0A9X3W619</accession>
<evidence type="ECO:0000256" key="4">
    <source>
        <dbReference type="ARBA" id="ARBA00023125"/>
    </source>
</evidence>
<evidence type="ECO:0000313" key="8">
    <source>
        <dbReference type="Proteomes" id="UP001141981"/>
    </source>
</evidence>
<comment type="function">
    <text evidence="1 6">Required for the transposition of the insertion element.</text>
</comment>
<dbReference type="Proteomes" id="UP001141981">
    <property type="component" value="Unassembled WGS sequence"/>
</dbReference>
<dbReference type="InterPro" id="IPR001207">
    <property type="entry name" value="Transposase_mutator"/>
</dbReference>
<dbReference type="EMBL" id="JAOTGY010000020">
    <property type="protein sequence ID" value="MDB6258748.1"/>
    <property type="molecule type" value="Genomic_DNA"/>
</dbReference>
<evidence type="ECO:0000256" key="1">
    <source>
        <dbReference type="ARBA" id="ARBA00002190"/>
    </source>
</evidence>
<name>A0A9X3W619_LACAM</name>
<dbReference type="RefSeq" id="WP_271880864.1">
    <property type="nucleotide sequence ID" value="NZ_JAOTGY010000020.1"/>
</dbReference>
<evidence type="ECO:0000313" key="7">
    <source>
        <dbReference type="EMBL" id="MDB6258748.1"/>
    </source>
</evidence>
<protein>
    <recommendedName>
        <fullName evidence="6">Mutator family transposase</fullName>
    </recommendedName>
</protein>
<dbReference type="Pfam" id="PF00872">
    <property type="entry name" value="Transposase_mut"/>
    <property type="match status" value="1"/>
</dbReference>
<keyword evidence="6" id="KW-0814">Transposable element</keyword>
<proteinExistence type="inferred from homology"/>
<dbReference type="PANTHER" id="PTHR33217">
    <property type="entry name" value="TRANSPOSASE FOR INSERTION SEQUENCE ELEMENT IS1081"/>
    <property type="match status" value="1"/>
</dbReference>
<keyword evidence="4 6" id="KW-0238">DNA-binding</keyword>